<reference evidence="8 9" key="1">
    <citation type="submission" date="2019-02" db="EMBL/GenBank/DDBJ databases">
        <title>Polymorphobacter sp. isolated from the lake at the Tibet of China.</title>
        <authorList>
            <person name="Li A."/>
        </authorList>
    </citation>
    <scope>NUCLEOTIDE SEQUENCE [LARGE SCALE GENOMIC DNA]</scope>
    <source>
        <strain evidence="8 9">DJ1R-1</strain>
    </source>
</reference>
<protein>
    <submittedName>
        <fullName evidence="8">Tim44 domain-containing protein</fullName>
    </submittedName>
</protein>
<dbReference type="SMART" id="SM00978">
    <property type="entry name" value="Tim44"/>
    <property type="match status" value="1"/>
</dbReference>
<dbReference type="Pfam" id="PF04280">
    <property type="entry name" value="Tim44"/>
    <property type="match status" value="1"/>
</dbReference>
<proteinExistence type="inferred from homology"/>
<evidence type="ECO:0000256" key="2">
    <source>
        <dbReference type="ARBA" id="ARBA00009597"/>
    </source>
</evidence>
<evidence type="ECO:0000256" key="1">
    <source>
        <dbReference type="ARBA" id="ARBA00004370"/>
    </source>
</evidence>
<dbReference type="GO" id="GO:0016020">
    <property type="term" value="C:membrane"/>
    <property type="evidence" value="ECO:0007669"/>
    <property type="project" value="UniProtKB-SubCell"/>
</dbReference>
<organism evidence="8 9">
    <name type="scientific">Glacieibacterium arshaanense</name>
    <dbReference type="NCBI Taxonomy" id="2511025"/>
    <lineage>
        <taxon>Bacteria</taxon>
        <taxon>Pseudomonadati</taxon>
        <taxon>Pseudomonadota</taxon>
        <taxon>Alphaproteobacteria</taxon>
        <taxon>Sphingomonadales</taxon>
        <taxon>Sphingosinicellaceae</taxon>
        <taxon>Glacieibacterium</taxon>
    </lineage>
</organism>
<dbReference type="Proteomes" id="UP000297737">
    <property type="component" value="Unassembled WGS sequence"/>
</dbReference>
<feature type="domain" description="Tim44-like" evidence="7">
    <location>
        <begin position="75"/>
        <end position="221"/>
    </location>
</feature>
<gene>
    <name evidence="8" type="ORF">EUV02_01495</name>
</gene>
<keyword evidence="6" id="KW-0812">Transmembrane</keyword>
<dbReference type="PANTHER" id="PTHR10721:SF1">
    <property type="entry name" value="MITOCHONDRIAL IMPORT INNER MEMBRANE TRANSLOCASE SUBUNIT TIM44"/>
    <property type="match status" value="1"/>
</dbReference>
<keyword evidence="4 6" id="KW-0472">Membrane</keyword>
<comment type="similarity">
    <text evidence="2">Belongs to the Tim44 family.</text>
</comment>
<dbReference type="InterPro" id="IPR032710">
    <property type="entry name" value="NTF2-like_dom_sf"/>
</dbReference>
<dbReference type="OrthoDB" id="9798618at2"/>
<name>A0A4Y9EQ43_9SPHN</name>
<evidence type="ECO:0000259" key="7">
    <source>
        <dbReference type="SMART" id="SM00978"/>
    </source>
</evidence>
<dbReference type="GO" id="GO:0030150">
    <property type="term" value="P:protein import into mitochondrial matrix"/>
    <property type="evidence" value="ECO:0007669"/>
    <property type="project" value="TreeGrafter"/>
</dbReference>
<evidence type="ECO:0000313" key="9">
    <source>
        <dbReference type="Proteomes" id="UP000297737"/>
    </source>
</evidence>
<sequence>MSDSGTWIEIVLLAMLAGFIGLRLVSVLGRRTGHEKPAGEPYRAGAPELSKPGTVATDARKPVAIELPSGTPAALRADLQSIADADPRFDPARFLTGARAAYGMILEAFWAGNAADMKHLVSDEVLAHFTSAIDARKESGVRFENRLVGIDAATLVGAQMVGQMAEVTVRFDAQIAGMSTDASGAVVAGSKSDATPTHDVWTFSHHVGSADPAWLLIATDDGE</sequence>
<dbReference type="SUPFAM" id="SSF54427">
    <property type="entry name" value="NTF2-like"/>
    <property type="match status" value="1"/>
</dbReference>
<keyword evidence="6" id="KW-1133">Transmembrane helix</keyword>
<dbReference type="PANTHER" id="PTHR10721">
    <property type="entry name" value="MITOCHONDRIAL IMPORT INNER MEMBRANE TRANSLOCASE SUBUNIT TIM44"/>
    <property type="match status" value="1"/>
</dbReference>
<evidence type="ECO:0000256" key="3">
    <source>
        <dbReference type="ARBA" id="ARBA00022946"/>
    </source>
</evidence>
<comment type="caution">
    <text evidence="8">The sequence shown here is derived from an EMBL/GenBank/DDBJ whole genome shotgun (WGS) entry which is preliminary data.</text>
</comment>
<dbReference type="NCBIfam" id="NF033779">
    <property type="entry name" value="Tim44_TimA_adap"/>
    <property type="match status" value="1"/>
</dbReference>
<keyword evidence="9" id="KW-1185">Reference proteome</keyword>
<feature type="region of interest" description="Disordered" evidence="5">
    <location>
        <begin position="34"/>
        <end position="54"/>
    </location>
</feature>
<dbReference type="PIRSF" id="PIRSF031890">
    <property type="entry name" value="UCP031890_transporter_Tim44"/>
    <property type="match status" value="1"/>
</dbReference>
<evidence type="ECO:0000313" key="8">
    <source>
        <dbReference type="EMBL" id="TFU05731.1"/>
    </source>
</evidence>
<comment type="subcellular location">
    <subcellularLocation>
        <location evidence="1">Membrane</location>
    </subcellularLocation>
</comment>
<accession>A0A4Y9EQ43</accession>
<dbReference type="GO" id="GO:0051087">
    <property type="term" value="F:protein-folding chaperone binding"/>
    <property type="evidence" value="ECO:0007669"/>
    <property type="project" value="TreeGrafter"/>
</dbReference>
<dbReference type="InterPro" id="IPR007379">
    <property type="entry name" value="Tim44-like_dom"/>
</dbReference>
<evidence type="ECO:0000256" key="5">
    <source>
        <dbReference type="SAM" id="MobiDB-lite"/>
    </source>
</evidence>
<evidence type="ECO:0000256" key="4">
    <source>
        <dbReference type="ARBA" id="ARBA00023136"/>
    </source>
</evidence>
<dbReference type="InterPro" id="IPR016985">
    <property type="entry name" value="UCP031890_Tim44-rel"/>
</dbReference>
<dbReference type="Gene3D" id="3.10.450.240">
    <property type="match status" value="1"/>
</dbReference>
<dbReference type="AlphaFoldDB" id="A0A4Y9EQ43"/>
<feature type="transmembrane region" description="Helical" evidence="6">
    <location>
        <begin position="6"/>
        <end position="26"/>
    </location>
</feature>
<dbReference type="InterPro" id="IPR039544">
    <property type="entry name" value="Tim44-like"/>
</dbReference>
<keyword evidence="3" id="KW-0809">Transit peptide</keyword>
<dbReference type="EMBL" id="SIHO01000001">
    <property type="protein sequence ID" value="TFU05731.1"/>
    <property type="molecule type" value="Genomic_DNA"/>
</dbReference>
<dbReference type="RefSeq" id="WP_135244456.1">
    <property type="nucleotide sequence ID" value="NZ_SIHO01000001.1"/>
</dbReference>
<evidence type="ECO:0000256" key="6">
    <source>
        <dbReference type="SAM" id="Phobius"/>
    </source>
</evidence>